<dbReference type="EMBL" id="VUJU01013422">
    <property type="protein sequence ID" value="KAF0704916.1"/>
    <property type="molecule type" value="Genomic_DNA"/>
</dbReference>
<evidence type="ECO:0000313" key="1">
    <source>
        <dbReference type="EMBL" id="KAF0704916.1"/>
    </source>
</evidence>
<dbReference type="PANTHER" id="PTHR47331">
    <property type="entry name" value="PHD-TYPE DOMAIN-CONTAINING PROTEIN"/>
    <property type="match status" value="1"/>
</dbReference>
<keyword evidence="2" id="KW-1185">Reference proteome</keyword>
<name>A0A6G0VQN7_APHCR</name>
<organism evidence="1 2">
    <name type="scientific">Aphis craccivora</name>
    <name type="common">Cowpea aphid</name>
    <dbReference type="NCBI Taxonomy" id="307492"/>
    <lineage>
        <taxon>Eukaryota</taxon>
        <taxon>Metazoa</taxon>
        <taxon>Ecdysozoa</taxon>
        <taxon>Arthropoda</taxon>
        <taxon>Hexapoda</taxon>
        <taxon>Insecta</taxon>
        <taxon>Pterygota</taxon>
        <taxon>Neoptera</taxon>
        <taxon>Paraneoptera</taxon>
        <taxon>Hemiptera</taxon>
        <taxon>Sternorrhyncha</taxon>
        <taxon>Aphidomorpha</taxon>
        <taxon>Aphidoidea</taxon>
        <taxon>Aphididae</taxon>
        <taxon>Aphidini</taxon>
        <taxon>Aphis</taxon>
        <taxon>Aphis</taxon>
    </lineage>
</organism>
<proteinExistence type="predicted"/>
<dbReference type="Pfam" id="PF05380">
    <property type="entry name" value="Peptidase_A17"/>
    <property type="match status" value="1"/>
</dbReference>
<dbReference type="Proteomes" id="UP000478052">
    <property type="component" value="Unassembled WGS sequence"/>
</dbReference>
<feature type="non-terminal residue" evidence="1">
    <location>
        <position position="353"/>
    </location>
</feature>
<reference evidence="1 2" key="1">
    <citation type="submission" date="2019-08" db="EMBL/GenBank/DDBJ databases">
        <title>Whole genome of Aphis craccivora.</title>
        <authorList>
            <person name="Voronova N.V."/>
            <person name="Shulinski R.S."/>
            <person name="Bandarenka Y.V."/>
            <person name="Zhorov D.G."/>
            <person name="Warner D."/>
        </authorList>
    </citation>
    <scope>NUCLEOTIDE SEQUENCE [LARGE SCALE GENOMIC DNA]</scope>
    <source>
        <strain evidence="1">180601</strain>
        <tissue evidence="1">Whole Body</tissue>
    </source>
</reference>
<comment type="caution">
    <text evidence="1">The sequence shown here is derived from an EMBL/GenBank/DDBJ whole genome shotgun (WGS) entry which is preliminary data.</text>
</comment>
<accession>A0A6G0VQN7</accession>
<gene>
    <name evidence="1" type="ORF">FWK35_00031822</name>
</gene>
<dbReference type="OrthoDB" id="6615426at2759"/>
<protein>
    <submittedName>
        <fullName evidence="1">Integrase catalytic domain-containing protein</fullName>
    </submittedName>
</protein>
<dbReference type="AlphaFoldDB" id="A0A6G0VQN7"/>
<evidence type="ECO:0000313" key="2">
    <source>
        <dbReference type="Proteomes" id="UP000478052"/>
    </source>
</evidence>
<dbReference type="InterPro" id="IPR008042">
    <property type="entry name" value="Retrotrans_Pao"/>
</dbReference>
<sequence length="353" mass="40150">MSIGAFIFINKEEKNHFDLFLINNLKTSHYCYIKDFSRLIRDQKTKNCSKLIMCKRCFTTFGNKTCKSKLWGETGLTEHKKMKTDNVYCYIADNDCEALPDVKAALYNQTYMDDICIGTDSLEAAKILQSDLIKVFARSGLQLKKWASNNSELLAHLPTEDCSRAPLTFDQDDASPVLGMRWNHGKDYFSFSPNNFKMILTKRGVLSMIARIFDPIGMLAPSIFYAKSIMQRVWLAHIGWDDQLPSDLAEEWTDFYPSLGWLTGIKIPRYIGCSDGCRFELCGFCDASVKGYAAVEYFRVTDPSGGTRVYLIGSKTKLAPIKTVTIPRLELCGAVLLALWLCRLKRILENNFL</sequence>